<keyword evidence="1" id="KW-1133">Transmembrane helix</keyword>
<feature type="transmembrane region" description="Helical" evidence="1">
    <location>
        <begin position="88"/>
        <end position="107"/>
    </location>
</feature>
<dbReference type="VEuPathDB" id="TriTrypDB:TRSC58_03327"/>
<dbReference type="Proteomes" id="UP000031737">
    <property type="component" value="Unassembled WGS sequence"/>
</dbReference>
<dbReference type="EMBL" id="AUPL01003327">
    <property type="protein sequence ID" value="ESL08960.1"/>
    <property type="molecule type" value="Genomic_DNA"/>
</dbReference>
<name>A0A061J3Q4_TRYRA</name>
<reference evidence="2 3" key="1">
    <citation type="submission" date="2013-07" db="EMBL/GenBank/DDBJ databases">
        <authorList>
            <person name="Stoco P.H."/>
            <person name="Wagner G."/>
            <person name="Gerber A."/>
            <person name="Zaha A."/>
            <person name="Thompson C."/>
            <person name="Bartholomeu D.C."/>
            <person name="Luckemeyer D.D."/>
            <person name="Bahia D."/>
            <person name="Loreto E."/>
            <person name="Prestes E.B."/>
            <person name="Lima F.M."/>
            <person name="Rodrigues-Luiz G."/>
            <person name="Vallejo G.A."/>
            <person name="Filho J.F."/>
            <person name="Monteiro K.M."/>
            <person name="Tyler K.M."/>
            <person name="de Almeida L.G."/>
            <person name="Ortiz M.F."/>
            <person name="Siervo M.A."/>
            <person name="de Moraes M.H."/>
            <person name="Cunha O.L."/>
            <person name="Mendonca-Neto R."/>
            <person name="Silva R."/>
            <person name="Teixeira S.M."/>
            <person name="Murta S.M."/>
            <person name="Sincero T.C."/>
            <person name="Mendes T.A."/>
            <person name="Urmenyi T.P."/>
            <person name="Silva V.G."/>
            <person name="da Rocha W.D."/>
            <person name="Andersson B."/>
            <person name="Romanha A.J."/>
            <person name="Steindel M."/>
            <person name="de Vasconcelos A.T."/>
            <person name="Grisard E.C."/>
        </authorList>
    </citation>
    <scope>NUCLEOTIDE SEQUENCE [LARGE SCALE GENOMIC DNA]</scope>
    <source>
        <strain evidence="2 3">SC58</strain>
    </source>
</reference>
<proteinExistence type="predicted"/>
<dbReference type="OrthoDB" id="270348at2759"/>
<accession>A0A061J3Q4</accession>
<dbReference type="AlphaFoldDB" id="A0A061J3Q4"/>
<evidence type="ECO:0000256" key="1">
    <source>
        <dbReference type="SAM" id="Phobius"/>
    </source>
</evidence>
<sequence>MLRRVFPASLSVARCALPALSGALRHSHHKQTQHDFSECFFRKLTEEEEGALRTLQDRRPISAVVPGKMFMRHWIAAEQSTMSVVNRVISGIISVCLMIWSCGYATLGYNGHSCAHLAGWFFVAYWLFLHTHYVPLIPFFVVLGVLQLVVN</sequence>
<keyword evidence="1" id="KW-0472">Membrane</keyword>
<evidence type="ECO:0000313" key="2">
    <source>
        <dbReference type="EMBL" id="ESL08960.1"/>
    </source>
</evidence>
<evidence type="ECO:0008006" key="4">
    <source>
        <dbReference type="Google" id="ProtNLM"/>
    </source>
</evidence>
<protein>
    <recommendedName>
        <fullName evidence="4">Transmembrane protein</fullName>
    </recommendedName>
</protein>
<keyword evidence="1" id="KW-0812">Transmembrane</keyword>
<keyword evidence="3" id="KW-1185">Reference proteome</keyword>
<comment type="caution">
    <text evidence="2">The sequence shown here is derived from an EMBL/GenBank/DDBJ whole genome shotgun (WGS) entry which is preliminary data.</text>
</comment>
<feature type="transmembrane region" description="Helical" evidence="1">
    <location>
        <begin position="127"/>
        <end position="150"/>
    </location>
</feature>
<evidence type="ECO:0000313" key="3">
    <source>
        <dbReference type="Proteomes" id="UP000031737"/>
    </source>
</evidence>
<gene>
    <name evidence="2" type="ORF">TRSC58_03327</name>
</gene>
<organism evidence="2 3">
    <name type="scientific">Trypanosoma rangeli SC58</name>
    <dbReference type="NCBI Taxonomy" id="429131"/>
    <lineage>
        <taxon>Eukaryota</taxon>
        <taxon>Discoba</taxon>
        <taxon>Euglenozoa</taxon>
        <taxon>Kinetoplastea</taxon>
        <taxon>Metakinetoplastina</taxon>
        <taxon>Trypanosomatida</taxon>
        <taxon>Trypanosomatidae</taxon>
        <taxon>Trypanosoma</taxon>
        <taxon>Herpetosoma</taxon>
    </lineage>
</organism>